<dbReference type="InterPro" id="IPR003735">
    <property type="entry name" value="Metal_Tscrpt_repr"/>
</dbReference>
<dbReference type="InterPro" id="IPR038390">
    <property type="entry name" value="Metal_Tscrpt_repr_sf"/>
</dbReference>
<organism evidence="2 3">
    <name type="scientific">Alkalibacillus silvisoli</name>
    <dbReference type="NCBI Taxonomy" id="392823"/>
    <lineage>
        <taxon>Bacteria</taxon>
        <taxon>Bacillati</taxon>
        <taxon>Bacillota</taxon>
        <taxon>Bacilli</taxon>
        <taxon>Bacillales</taxon>
        <taxon>Bacillaceae</taxon>
        <taxon>Alkalibacillus</taxon>
    </lineage>
</organism>
<dbReference type="PANTHER" id="PTHR33677:SF3">
    <property type="entry name" value="COPPER-SENSING TRANSCRIPTIONAL REPRESSOR RICR"/>
    <property type="match status" value="1"/>
</dbReference>
<dbReference type="Pfam" id="PF02583">
    <property type="entry name" value="Trns_repr_metal"/>
    <property type="match status" value="1"/>
</dbReference>
<gene>
    <name evidence="2" type="ORF">GCM10008935_02970</name>
</gene>
<dbReference type="EMBL" id="BAAACZ010000003">
    <property type="protein sequence ID" value="GAA0451806.1"/>
    <property type="molecule type" value="Genomic_DNA"/>
</dbReference>
<name>A0ABP3JF49_9BACI</name>
<dbReference type="Proteomes" id="UP001500740">
    <property type="component" value="Unassembled WGS sequence"/>
</dbReference>
<sequence length="109" mass="12492">MTGNENQDSKMVQDEAPVVPRTNNEKEQMLNRLKRIEGQVRGLQKMIEEDRYCVDVLVQISAVSAALNKVGYSMMERHARMCVHQAAKQGDGEEYMDELMKVVQQFTKS</sequence>
<protein>
    <submittedName>
        <fullName evidence="2">Metal-sensing transcriptional repressor</fullName>
    </submittedName>
</protein>
<evidence type="ECO:0000313" key="2">
    <source>
        <dbReference type="EMBL" id="GAA0451806.1"/>
    </source>
</evidence>
<feature type="region of interest" description="Disordered" evidence="1">
    <location>
        <begin position="1"/>
        <end position="26"/>
    </location>
</feature>
<reference evidence="3" key="1">
    <citation type="journal article" date="2019" name="Int. J. Syst. Evol. Microbiol.">
        <title>The Global Catalogue of Microorganisms (GCM) 10K type strain sequencing project: providing services to taxonomists for standard genome sequencing and annotation.</title>
        <authorList>
            <consortium name="The Broad Institute Genomics Platform"/>
            <consortium name="The Broad Institute Genome Sequencing Center for Infectious Disease"/>
            <person name="Wu L."/>
            <person name="Ma J."/>
        </authorList>
    </citation>
    <scope>NUCLEOTIDE SEQUENCE [LARGE SCALE GENOMIC DNA]</scope>
    <source>
        <strain evidence="3">JCM 14193</strain>
    </source>
</reference>
<dbReference type="CDD" id="cd10148">
    <property type="entry name" value="CsoR-like_DUF156"/>
    <property type="match status" value="1"/>
</dbReference>
<comment type="caution">
    <text evidence="2">The sequence shown here is derived from an EMBL/GenBank/DDBJ whole genome shotgun (WGS) entry which is preliminary data.</text>
</comment>
<accession>A0ABP3JF49</accession>
<keyword evidence="3" id="KW-1185">Reference proteome</keyword>
<dbReference type="PANTHER" id="PTHR33677">
    <property type="entry name" value="TRANSCRIPTIONAL REPRESSOR FRMR-RELATED"/>
    <property type="match status" value="1"/>
</dbReference>
<proteinExistence type="predicted"/>
<evidence type="ECO:0000256" key="1">
    <source>
        <dbReference type="SAM" id="MobiDB-lite"/>
    </source>
</evidence>
<evidence type="ECO:0000313" key="3">
    <source>
        <dbReference type="Proteomes" id="UP001500740"/>
    </source>
</evidence>
<dbReference type="Gene3D" id="1.20.58.1000">
    <property type="entry name" value="Metal-sensitive repressor, helix protomer"/>
    <property type="match status" value="1"/>
</dbReference>